<dbReference type="GO" id="GO:0006412">
    <property type="term" value="P:translation"/>
    <property type="evidence" value="ECO:0007669"/>
    <property type="project" value="InterPro"/>
</dbReference>
<organism evidence="4 5">
    <name type="scientific">Flaviflexus ciconiae</name>
    <dbReference type="NCBI Taxonomy" id="2496867"/>
    <lineage>
        <taxon>Bacteria</taxon>
        <taxon>Bacillati</taxon>
        <taxon>Actinomycetota</taxon>
        <taxon>Actinomycetes</taxon>
        <taxon>Actinomycetales</taxon>
        <taxon>Actinomycetaceae</taxon>
        <taxon>Flaviflexus</taxon>
    </lineage>
</organism>
<dbReference type="OrthoDB" id="5186438at2"/>
<dbReference type="SUPFAM" id="SSF54736">
    <property type="entry name" value="ClpS-like"/>
    <property type="match status" value="1"/>
</dbReference>
<dbReference type="Proteomes" id="UP000280344">
    <property type="component" value="Chromosome"/>
</dbReference>
<dbReference type="EMBL" id="CP034593">
    <property type="protein sequence ID" value="AZQ77456.1"/>
    <property type="molecule type" value="Genomic_DNA"/>
</dbReference>
<feature type="region of interest" description="Disordered" evidence="1">
    <location>
        <begin position="54"/>
        <end position="80"/>
    </location>
</feature>
<dbReference type="RefSeq" id="WP_126704259.1">
    <property type="nucleotide sequence ID" value="NZ_CP034593.1"/>
</dbReference>
<dbReference type="Pfam" id="PF00542">
    <property type="entry name" value="Ribosomal_L12"/>
    <property type="match status" value="1"/>
</dbReference>
<evidence type="ECO:0000259" key="3">
    <source>
        <dbReference type="Pfam" id="PF00542"/>
    </source>
</evidence>
<evidence type="ECO:0000313" key="4">
    <source>
        <dbReference type="EMBL" id="AZQ77456.1"/>
    </source>
</evidence>
<protein>
    <recommendedName>
        <fullName evidence="3">Large ribosomal subunit protein bL12 C-terminal domain-containing protein</fullName>
    </recommendedName>
</protein>
<gene>
    <name evidence="4" type="ORF">EJ997_09050</name>
</gene>
<feature type="domain" description="Large ribosomal subunit protein bL12 C-terminal" evidence="3">
    <location>
        <begin position="106"/>
        <end position="134"/>
    </location>
</feature>
<proteinExistence type="predicted"/>
<dbReference type="InterPro" id="IPR014719">
    <property type="entry name" value="Ribosomal_bL12_C/ClpS-like"/>
</dbReference>
<feature type="compositionally biased region" description="Low complexity" evidence="1">
    <location>
        <begin position="59"/>
        <end position="78"/>
    </location>
</feature>
<evidence type="ECO:0000256" key="2">
    <source>
        <dbReference type="SAM" id="Phobius"/>
    </source>
</evidence>
<accession>A0A3Q9G4W9</accession>
<dbReference type="KEGG" id="flh:EJ997_09050"/>
<dbReference type="GO" id="GO:0003735">
    <property type="term" value="F:structural constituent of ribosome"/>
    <property type="evidence" value="ECO:0007669"/>
    <property type="project" value="InterPro"/>
</dbReference>
<dbReference type="Gene3D" id="3.30.1390.10">
    <property type="match status" value="1"/>
</dbReference>
<keyword evidence="2" id="KW-0472">Membrane</keyword>
<name>A0A3Q9G4W9_9ACTO</name>
<dbReference type="InterPro" id="IPR013823">
    <property type="entry name" value="Ribosomal_bL12_C"/>
</dbReference>
<keyword evidence="2" id="KW-1133">Transmembrane helix</keyword>
<evidence type="ECO:0000256" key="1">
    <source>
        <dbReference type="SAM" id="MobiDB-lite"/>
    </source>
</evidence>
<feature type="transmembrane region" description="Helical" evidence="2">
    <location>
        <begin position="28"/>
        <end position="46"/>
    </location>
</feature>
<dbReference type="AlphaFoldDB" id="A0A3Q9G4W9"/>
<reference evidence="4 5" key="1">
    <citation type="submission" date="2018-12" db="EMBL/GenBank/DDBJ databases">
        <title>Complete genome sequence of Flaviflexus sp. H23T48.</title>
        <authorList>
            <person name="Bae J.-W."/>
            <person name="Lee J.-Y."/>
        </authorList>
    </citation>
    <scope>NUCLEOTIDE SEQUENCE [LARGE SCALE GENOMIC DNA]</scope>
    <source>
        <strain evidence="4 5">H23T48</strain>
    </source>
</reference>
<keyword evidence="2" id="KW-0812">Transmembrane</keyword>
<sequence>MGFFTFLAAALSGYLGIALLDTDHSTLAILAIVAAVLSAIAFILSFRRGDKRANTLGESSFTSPTTSTYQPSTSAAPSQNIYQAAPTAKTTLLTGEQRERVQFLVHDKQKIMAVKEIRGWTGLGLKDAKDLADAIERGQA</sequence>
<keyword evidence="5" id="KW-1185">Reference proteome</keyword>
<evidence type="ECO:0000313" key="5">
    <source>
        <dbReference type="Proteomes" id="UP000280344"/>
    </source>
</evidence>